<dbReference type="GO" id="GO:0032543">
    <property type="term" value="P:mitochondrial translation"/>
    <property type="evidence" value="ECO:0007669"/>
    <property type="project" value="InterPro"/>
</dbReference>
<dbReference type="Proteomes" id="UP000094526">
    <property type="component" value="Unassembled WGS sequence"/>
</dbReference>
<dbReference type="VEuPathDB" id="FungiDB:CLCR_05187"/>
<evidence type="ECO:0000313" key="4">
    <source>
        <dbReference type="Proteomes" id="UP000094526"/>
    </source>
</evidence>
<sequence>MSVALRPVLRPNSLPSLPSSTTTSTTYVCQACRHARLIKRPKRPYTFTQLVTLSDGSAFTMRTTSPIPVYRSTRDTRNSALWNPTSRELLNVEDDESGRLASFRARFGTSFDSQKTIKKTDQAAPPPAPADIAIPDGGVQAASVKEPARELMFEEEQNLFEEDDVNMLDFISSFGQQNSQPNQPPSQKKGGKK</sequence>
<dbReference type="OrthoDB" id="5587740at2759"/>
<reference evidence="4" key="1">
    <citation type="submission" date="2015-07" db="EMBL/GenBank/DDBJ databases">
        <authorList>
            <person name="Teixeira M.M."/>
            <person name="Souza R.C."/>
            <person name="Almeida L.G."/>
            <person name="Vicente V.A."/>
            <person name="de Hoog S."/>
            <person name="Bocca A.L."/>
            <person name="de Almeida S.R."/>
            <person name="Vasconcelos A.T."/>
            <person name="Felipe M.S."/>
        </authorList>
    </citation>
    <scope>NUCLEOTIDE SEQUENCE [LARGE SCALE GENOMIC DNA]</scope>
    <source>
        <strain evidence="4">KSF</strain>
    </source>
</reference>
<accession>A0A1C1CK07</accession>
<dbReference type="Gene3D" id="6.20.130.10">
    <property type="match status" value="1"/>
</dbReference>
<dbReference type="GO" id="GO:0005762">
    <property type="term" value="C:mitochondrial large ribosomal subunit"/>
    <property type="evidence" value="ECO:0007669"/>
    <property type="project" value="InterPro"/>
</dbReference>
<name>A0A1C1CK07_9EURO</name>
<evidence type="ECO:0000259" key="2">
    <source>
        <dbReference type="Pfam" id="PF21492"/>
    </source>
</evidence>
<keyword evidence="3" id="KW-0687">Ribonucleoprotein</keyword>
<dbReference type="GO" id="GO:0003735">
    <property type="term" value="F:structural constituent of ribosome"/>
    <property type="evidence" value="ECO:0007669"/>
    <property type="project" value="InterPro"/>
</dbReference>
<dbReference type="eggNOG" id="ENOG502RZ6E">
    <property type="taxonomic scope" value="Eukaryota"/>
</dbReference>
<proteinExistence type="predicted"/>
<gene>
    <name evidence="3" type="ORF">CLCR_05187</name>
</gene>
<evidence type="ECO:0000313" key="3">
    <source>
        <dbReference type="EMBL" id="OCT48781.1"/>
    </source>
</evidence>
<feature type="compositionally biased region" description="Low complexity" evidence="1">
    <location>
        <begin position="13"/>
        <end position="23"/>
    </location>
</feature>
<dbReference type="VEuPathDB" id="FungiDB:G647_03125"/>
<keyword evidence="4" id="KW-1185">Reference proteome</keyword>
<feature type="region of interest" description="Disordered" evidence="1">
    <location>
        <begin position="1"/>
        <end position="23"/>
    </location>
</feature>
<dbReference type="AlphaFoldDB" id="A0A1C1CK07"/>
<organism evidence="3 4">
    <name type="scientific">Cladophialophora carrionii</name>
    <dbReference type="NCBI Taxonomy" id="86049"/>
    <lineage>
        <taxon>Eukaryota</taxon>
        <taxon>Fungi</taxon>
        <taxon>Dikarya</taxon>
        <taxon>Ascomycota</taxon>
        <taxon>Pezizomycotina</taxon>
        <taxon>Eurotiomycetes</taxon>
        <taxon>Chaetothyriomycetidae</taxon>
        <taxon>Chaetothyriales</taxon>
        <taxon>Herpotrichiellaceae</taxon>
        <taxon>Cladophialophora</taxon>
    </lineage>
</organism>
<feature type="domain" description="Ribosomal protein bL31m N-terminal" evidence="2">
    <location>
        <begin position="40"/>
        <end position="85"/>
    </location>
</feature>
<feature type="compositionally biased region" description="Low complexity" evidence="1">
    <location>
        <begin position="175"/>
        <end position="193"/>
    </location>
</feature>
<dbReference type="PANTHER" id="PTHR28174:SF1">
    <property type="entry name" value="LARGE RIBOSOMAL SUBUNIT PROTEIN BL31M"/>
    <property type="match status" value="1"/>
</dbReference>
<protein>
    <submittedName>
        <fullName evidence="3">50S ribosomal protein L36</fullName>
    </submittedName>
</protein>
<evidence type="ECO:0000256" key="1">
    <source>
        <dbReference type="SAM" id="MobiDB-lite"/>
    </source>
</evidence>
<dbReference type="InterPro" id="IPR034600">
    <property type="entry name" value="Ribosomal_bL31m"/>
</dbReference>
<feature type="region of interest" description="Disordered" evidence="1">
    <location>
        <begin position="114"/>
        <end position="135"/>
    </location>
</feature>
<keyword evidence="3" id="KW-0689">Ribosomal protein</keyword>
<comment type="caution">
    <text evidence="3">The sequence shown here is derived from an EMBL/GenBank/DDBJ whole genome shotgun (WGS) entry which is preliminary data.</text>
</comment>
<dbReference type="STRING" id="86049.A0A1C1CK07"/>
<dbReference type="EMBL" id="LGRB01000011">
    <property type="protein sequence ID" value="OCT48781.1"/>
    <property type="molecule type" value="Genomic_DNA"/>
</dbReference>
<dbReference type="PANTHER" id="PTHR28174">
    <property type="entry name" value="54S RIBOSOMAL PROTEIN L36, MITOCHONDRIAL"/>
    <property type="match status" value="1"/>
</dbReference>
<feature type="region of interest" description="Disordered" evidence="1">
    <location>
        <begin position="171"/>
        <end position="193"/>
    </location>
</feature>
<dbReference type="InterPro" id="IPR048874">
    <property type="entry name" value="Ribosomal_bL31m_N"/>
</dbReference>
<dbReference type="Pfam" id="PF21492">
    <property type="entry name" value="bL31_N"/>
    <property type="match status" value="1"/>
</dbReference>